<dbReference type="EMBL" id="MFVE01000008">
    <property type="protein sequence ID" value="OGI95031.1"/>
    <property type="molecule type" value="Genomic_DNA"/>
</dbReference>
<dbReference type="PANTHER" id="PTHR21716">
    <property type="entry name" value="TRANSMEMBRANE PROTEIN"/>
    <property type="match status" value="1"/>
</dbReference>
<name>A0A1F6XLY5_9BACT</name>
<accession>A0A1F6XLY5</accession>
<evidence type="ECO:0000256" key="2">
    <source>
        <dbReference type="ARBA" id="ARBA00009773"/>
    </source>
</evidence>
<comment type="subcellular location">
    <subcellularLocation>
        <location evidence="1">Membrane</location>
        <topology evidence="1">Multi-pass membrane protein</topology>
    </subcellularLocation>
</comment>
<feature type="transmembrane region" description="Helical" evidence="6">
    <location>
        <begin position="226"/>
        <end position="256"/>
    </location>
</feature>
<gene>
    <name evidence="7" type="ORF">A2917_01465</name>
</gene>
<feature type="transmembrane region" description="Helical" evidence="6">
    <location>
        <begin position="198"/>
        <end position="220"/>
    </location>
</feature>
<feature type="transmembrane region" description="Helical" evidence="6">
    <location>
        <begin position="297"/>
        <end position="327"/>
    </location>
</feature>
<evidence type="ECO:0000313" key="7">
    <source>
        <dbReference type="EMBL" id="OGI95031.1"/>
    </source>
</evidence>
<dbReference type="AlphaFoldDB" id="A0A1F6XLY5"/>
<comment type="similarity">
    <text evidence="2">Belongs to the autoinducer-2 exporter (AI-2E) (TC 2.A.86) family.</text>
</comment>
<keyword evidence="5 6" id="KW-0472">Membrane</keyword>
<feature type="transmembrane region" description="Helical" evidence="6">
    <location>
        <begin position="62"/>
        <end position="84"/>
    </location>
</feature>
<evidence type="ECO:0000313" key="8">
    <source>
        <dbReference type="Proteomes" id="UP000178104"/>
    </source>
</evidence>
<feature type="transmembrane region" description="Helical" evidence="6">
    <location>
        <begin position="9"/>
        <end position="26"/>
    </location>
</feature>
<feature type="transmembrane region" description="Helical" evidence="6">
    <location>
        <begin position="138"/>
        <end position="163"/>
    </location>
</feature>
<evidence type="ECO:0000256" key="1">
    <source>
        <dbReference type="ARBA" id="ARBA00004141"/>
    </source>
</evidence>
<feature type="transmembrane region" description="Helical" evidence="6">
    <location>
        <begin position="32"/>
        <end position="50"/>
    </location>
</feature>
<dbReference type="Proteomes" id="UP000178104">
    <property type="component" value="Unassembled WGS sequence"/>
</dbReference>
<sequence length="338" mass="37161">MQTKIIEKYFFFGLLLTTFLFAFFIFRPFWIVLVLGISFSIVLYPVYEWFHKKRLPNWLSALLTVFLFIIVLCGPLFTIGAVVFKQSQDVYHTVTSNESTGAFLNSIEEKVNKILPSGMTFDVEEKTKEFISFVSNNVASIFTATVSAFFSFVLVLLIMFYILKDGAHWRKAIIVLSPLGDKDDEKIINKLAQAVNGIIKGSLFIALIQGVLLGFGLWLFGINNAALWGVVAAITSLIPTLGTSLVSIPAIVFLFATGNTPAAIGLLIWAVVMVGMIDNLLGPLIVGKKIQISSLLILFSVLGGISLLGPVGVLVGPLTISLLYTLISIYTNEFKQNT</sequence>
<evidence type="ECO:0000256" key="4">
    <source>
        <dbReference type="ARBA" id="ARBA00022989"/>
    </source>
</evidence>
<dbReference type="Pfam" id="PF01594">
    <property type="entry name" value="AI-2E_transport"/>
    <property type="match status" value="1"/>
</dbReference>
<feature type="transmembrane region" description="Helical" evidence="6">
    <location>
        <begin position="263"/>
        <end position="285"/>
    </location>
</feature>
<protein>
    <recommendedName>
        <fullName evidence="9">AI-2E family transporter</fullName>
    </recommendedName>
</protein>
<evidence type="ECO:0000256" key="3">
    <source>
        <dbReference type="ARBA" id="ARBA00022692"/>
    </source>
</evidence>
<dbReference type="PANTHER" id="PTHR21716:SF4">
    <property type="entry name" value="TRANSMEMBRANE PROTEIN 245"/>
    <property type="match status" value="1"/>
</dbReference>
<proteinExistence type="inferred from homology"/>
<keyword evidence="3 6" id="KW-0812">Transmembrane</keyword>
<dbReference type="STRING" id="1801780.A2917_01465"/>
<evidence type="ECO:0008006" key="9">
    <source>
        <dbReference type="Google" id="ProtNLM"/>
    </source>
</evidence>
<keyword evidence="4 6" id="KW-1133">Transmembrane helix</keyword>
<evidence type="ECO:0000256" key="6">
    <source>
        <dbReference type="SAM" id="Phobius"/>
    </source>
</evidence>
<dbReference type="GO" id="GO:0016020">
    <property type="term" value="C:membrane"/>
    <property type="evidence" value="ECO:0007669"/>
    <property type="project" value="UniProtKB-SubCell"/>
</dbReference>
<dbReference type="InterPro" id="IPR002549">
    <property type="entry name" value="AI-2E-like"/>
</dbReference>
<evidence type="ECO:0000256" key="5">
    <source>
        <dbReference type="ARBA" id="ARBA00023136"/>
    </source>
</evidence>
<comment type="caution">
    <text evidence="7">The sequence shown here is derived from an EMBL/GenBank/DDBJ whole genome shotgun (WGS) entry which is preliminary data.</text>
</comment>
<organism evidence="7 8">
    <name type="scientific">Candidatus Nomurabacteria bacterium RIFCSPLOWO2_01_FULL_42_17</name>
    <dbReference type="NCBI Taxonomy" id="1801780"/>
    <lineage>
        <taxon>Bacteria</taxon>
        <taxon>Candidatus Nomuraibacteriota</taxon>
    </lineage>
</organism>
<reference evidence="7 8" key="1">
    <citation type="journal article" date="2016" name="Nat. Commun.">
        <title>Thousands of microbial genomes shed light on interconnected biogeochemical processes in an aquifer system.</title>
        <authorList>
            <person name="Anantharaman K."/>
            <person name="Brown C.T."/>
            <person name="Hug L.A."/>
            <person name="Sharon I."/>
            <person name="Castelle C.J."/>
            <person name="Probst A.J."/>
            <person name="Thomas B.C."/>
            <person name="Singh A."/>
            <person name="Wilkins M.J."/>
            <person name="Karaoz U."/>
            <person name="Brodie E.L."/>
            <person name="Williams K.H."/>
            <person name="Hubbard S.S."/>
            <person name="Banfield J.F."/>
        </authorList>
    </citation>
    <scope>NUCLEOTIDE SEQUENCE [LARGE SCALE GENOMIC DNA]</scope>
</reference>